<dbReference type="Gene3D" id="1.20.58.1290">
    <property type="entry name" value="CarD-like, C-terminal domain"/>
    <property type="match status" value="1"/>
</dbReference>
<gene>
    <name evidence="2" type="primary">carD_28</name>
    <name evidence="2" type="ORF">SDC9_56886</name>
</gene>
<proteinExistence type="predicted"/>
<evidence type="ECO:0000259" key="1">
    <source>
        <dbReference type="SMART" id="SM01058"/>
    </source>
</evidence>
<accession>A0A644X8T1</accession>
<organism evidence="2">
    <name type="scientific">bioreactor metagenome</name>
    <dbReference type="NCBI Taxonomy" id="1076179"/>
    <lineage>
        <taxon>unclassified sequences</taxon>
        <taxon>metagenomes</taxon>
        <taxon>ecological metagenomes</taxon>
    </lineage>
</organism>
<dbReference type="SUPFAM" id="SSF141259">
    <property type="entry name" value="CarD-like"/>
    <property type="match status" value="1"/>
</dbReference>
<comment type="caution">
    <text evidence="2">The sequence shown here is derived from an EMBL/GenBank/DDBJ whole genome shotgun (WGS) entry which is preliminary data.</text>
</comment>
<sequence length="159" mass="17771">MFDVGDKVLYPMHGAGVIESIEEKEVLGETSAYYAMTMPFGSMSVLIPVDTKADIGLRPVVPPIRAREVLSNFGKCTMDENASWNKRYRENMDRIRGGDIDAVSDVVYTLMKREHEKGLSTGERKMLISARQILISEISLSVDCSCEEIEMAIAQVFND</sequence>
<feature type="domain" description="CarD-like/TRCF RNAP-interacting" evidence="1">
    <location>
        <begin position="1"/>
        <end position="111"/>
    </location>
</feature>
<dbReference type="GO" id="GO:0009303">
    <property type="term" value="P:rRNA transcription"/>
    <property type="evidence" value="ECO:0007669"/>
    <property type="project" value="TreeGrafter"/>
</dbReference>
<dbReference type="InterPro" id="IPR003711">
    <property type="entry name" value="CarD-like/TRCF_RID"/>
</dbReference>
<dbReference type="PANTHER" id="PTHR38447:SF1">
    <property type="entry name" value="RNA POLYMERASE-BINDING TRANSCRIPTION FACTOR CARD"/>
    <property type="match status" value="1"/>
</dbReference>
<dbReference type="Pfam" id="PF21095">
    <property type="entry name" value="CarD_C"/>
    <property type="match status" value="1"/>
</dbReference>
<dbReference type="Pfam" id="PF02559">
    <property type="entry name" value="CarD_TRCF_RID"/>
    <property type="match status" value="1"/>
</dbReference>
<reference evidence="2" key="1">
    <citation type="submission" date="2019-08" db="EMBL/GenBank/DDBJ databases">
        <authorList>
            <person name="Kucharzyk K."/>
            <person name="Murdoch R.W."/>
            <person name="Higgins S."/>
            <person name="Loffler F."/>
        </authorList>
    </citation>
    <scope>NUCLEOTIDE SEQUENCE</scope>
</reference>
<dbReference type="EMBL" id="VSSQ01001708">
    <property type="protein sequence ID" value="MPM10554.1"/>
    <property type="molecule type" value="Genomic_DNA"/>
</dbReference>
<name>A0A644X8T1_9ZZZZ</name>
<dbReference type="InterPro" id="IPR042215">
    <property type="entry name" value="CarD-like_C"/>
</dbReference>
<protein>
    <submittedName>
        <fullName evidence="2">RNA polymerase-binding transcription factor CarD</fullName>
    </submittedName>
</protein>
<evidence type="ECO:0000313" key="2">
    <source>
        <dbReference type="EMBL" id="MPM10554.1"/>
    </source>
</evidence>
<dbReference type="InterPro" id="IPR036101">
    <property type="entry name" value="CarD-like/TRCF_RID_sf"/>
</dbReference>
<dbReference type="Gene3D" id="2.40.10.170">
    <property type="match status" value="1"/>
</dbReference>
<dbReference type="InterPro" id="IPR048792">
    <property type="entry name" value="CarD_C"/>
</dbReference>
<dbReference type="AlphaFoldDB" id="A0A644X8T1"/>
<dbReference type="InterPro" id="IPR052531">
    <property type="entry name" value="CarD-like_regulator"/>
</dbReference>
<dbReference type="SMART" id="SM01058">
    <property type="entry name" value="CarD_TRCF"/>
    <property type="match status" value="1"/>
</dbReference>
<dbReference type="PANTHER" id="PTHR38447">
    <property type="entry name" value="TRANSCRIPTION FACTOR YDEB-RELATED"/>
    <property type="match status" value="1"/>
</dbReference>